<feature type="transmembrane region" description="Helical" evidence="2">
    <location>
        <begin position="520"/>
        <end position="543"/>
    </location>
</feature>
<feature type="transmembrane region" description="Helical" evidence="2">
    <location>
        <begin position="491"/>
        <end position="508"/>
    </location>
</feature>
<dbReference type="EMBL" id="JAEPQZ010000022">
    <property type="protein sequence ID" value="KAG2171336.1"/>
    <property type="molecule type" value="Genomic_DNA"/>
</dbReference>
<feature type="transmembrane region" description="Helical" evidence="2">
    <location>
        <begin position="40"/>
        <end position="60"/>
    </location>
</feature>
<evidence type="ECO:0000313" key="6">
    <source>
        <dbReference type="Proteomes" id="UP000654370"/>
    </source>
</evidence>
<dbReference type="PANTHER" id="PTHR35859">
    <property type="entry name" value="NONSELECTIVE CATION CHANNEL PROTEIN"/>
    <property type="match status" value="1"/>
</dbReference>
<feature type="transmembrane region" description="Helical" evidence="2">
    <location>
        <begin position="745"/>
        <end position="763"/>
    </location>
</feature>
<evidence type="ECO:0000256" key="2">
    <source>
        <dbReference type="SAM" id="Phobius"/>
    </source>
</evidence>
<keyword evidence="2" id="KW-1133">Transmembrane helix</keyword>
<evidence type="ECO:0000259" key="3">
    <source>
        <dbReference type="Pfam" id="PF23190"/>
    </source>
</evidence>
<protein>
    <recommendedName>
        <fullName evidence="7">Calcium channel YVC1</fullName>
    </recommendedName>
</protein>
<keyword evidence="2" id="KW-0472">Membrane</keyword>
<accession>A0A8H7U6M1</accession>
<feature type="domain" description="YVC1 N-terminal linker helical" evidence="3">
    <location>
        <begin position="306"/>
        <end position="430"/>
    </location>
</feature>
<keyword evidence="2" id="KW-0812">Transmembrane</keyword>
<feature type="transmembrane region" description="Helical" evidence="2">
    <location>
        <begin position="602"/>
        <end position="623"/>
    </location>
</feature>
<feature type="compositionally biased region" description="Polar residues" evidence="1">
    <location>
        <begin position="14"/>
        <end position="28"/>
    </location>
</feature>
<feature type="domain" description="Calcium channel YVC1-like C-terminal transmembrane" evidence="4">
    <location>
        <begin position="476"/>
        <end position="770"/>
    </location>
</feature>
<dbReference type="OrthoDB" id="301415at2759"/>
<feature type="region of interest" description="Disordered" evidence="1">
    <location>
        <begin position="1"/>
        <end position="38"/>
    </location>
</feature>
<dbReference type="AlphaFoldDB" id="A0A8H7U6M1"/>
<dbReference type="InterPro" id="IPR056337">
    <property type="entry name" value="LHD_YVC1"/>
</dbReference>
<evidence type="ECO:0000256" key="1">
    <source>
        <dbReference type="SAM" id="MobiDB-lite"/>
    </source>
</evidence>
<dbReference type="Proteomes" id="UP000654370">
    <property type="component" value="Unassembled WGS sequence"/>
</dbReference>
<keyword evidence="6" id="KW-1185">Reference proteome</keyword>
<dbReference type="Pfam" id="PF23190">
    <property type="entry name" value="LHD_TRPY1"/>
    <property type="match status" value="1"/>
</dbReference>
<proteinExistence type="predicted"/>
<dbReference type="PANTHER" id="PTHR35859:SF1">
    <property type="entry name" value="NONSELECTIVE CATION CHANNEL PROTEIN"/>
    <property type="match status" value="1"/>
</dbReference>
<name>A0A8H7U6M1_MORIS</name>
<dbReference type="InterPro" id="IPR056336">
    <property type="entry name" value="YVC1_C"/>
</dbReference>
<feature type="transmembrane region" description="Helical" evidence="2">
    <location>
        <begin position="563"/>
        <end position="582"/>
    </location>
</feature>
<gene>
    <name evidence="5" type="ORF">INT43_002958</name>
</gene>
<feature type="transmembrane region" description="Helical" evidence="2">
    <location>
        <begin position="464"/>
        <end position="484"/>
    </location>
</feature>
<evidence type="ECO:0008006" key="7">
    <source>
        <dbReference type="Google" id="ProtNLM"/>
    </source>
</evidence>
<dbReference type="InterPro" id="IPR052971">
    <property type="entry name" value="TRP_calcium_channel"/>
</dbReference>
<evidence type="ECO:0000313" key="5">
    <source>
        <dbReference type="EMBL" id="KAG2171336.1"/>
    </source>
</evidence>
<organism evidence="5 6">
    <name type="scientific">Mortierella isabellina</name>
    <name type="common">Filamentous fungus</name>
    <name type="synonym">Umbelopsis isabellina</name>
    <dbReference type="NCBI Taxonomy" id="91625"/>
    <lineage>
        <taxon>Eukaryota</taxon>
        <taxon>Fungi</taxon>
        <taxon>Fungi incertae sedis</taxon>
        <taxon>Mucoromycota</taxon>
        <taxon>Mucoromycotina</taxon>
        <taxon>Umbelopsidomycetes</taxon>
        <taxon>Umbelopsidales</taxon>
        <taxon>Umbelopsidaceae</taxon>
        <taxon>Umbelopsis</taxon>
    </lineage>
</organism>
<reference evidence="5" key="1">
    <citation type="submission" date="2020-12" db="EMBL/GenBank/DDBJ databases">
        <title>Metabolic potential, ecology and presence of endohyphal bacteria is reflected in genomic diversity of Mucoromycotina.</title>
        <authorList>
            <person name="Muszewska A."/>
            <person name="Okrasinska A."/>
            <person name="Steczkiewicz K."/>
            <person name="Drgas O."/>
            <person name="Orlowska M."/>
            <person name="Perlinska-Lenart U."/>
            <person name="Aleksandrzak-Piekarczyk T."/>
            <person name="Szatraj K."/>
            <person name="Zielenkiewicz U."/>
            <person name="Pilsyk S."/>
            <person name="Malc E."/>
            <person name="Mieczkowski P."/>
            <person name="Kruszewska J.S."/>
            <person name="Biernat P."/>
            <person name="Pawlowska J."/>
        </authorList>
    </citation>
    <scope>NUCLEOTIDE SEQUENCE</scope>
    <source>
        <strain evidence="5">WA0000067209</strain>
    </source>
</reference>
<dbReference type="Pfam" id="PF23317">
    <property type="entry name" value="YVC1_C"/>
    <property type="match status" value="1"/>
</dbReference>
<sequence length="870" mass="99246">MVTIVESDSDEGTTRSQHNSKPYSSRSSGPRRKSAAGRRLSMRLPTLVALLFMTFMFARITKRCESSCQNNGKVQVGMKENSIIKGNCKVWIQYQSHAEPFRLTFGCDKTWATTKHVIKDKIQSNADKPLTGPLVLLHPTLGKVDQSTKVGAEYHSQVRRPLIAFIDEPDDPYVVLYRILSDRFTNDDVNTMRKTLCQSSFEVSSWPSSDSNTQDRLASAYRYVFKRPLALKQIHWKLVPDLPLFRSTLVMDHNEAEECGEHAPLLSPASNLFPKSRDITDAIERLILLVTIRLPKFAVVERDDLEDAVVNDKFAEVARKACDINRDVLIFVALKAMERFQIQSQGSPRWSELLETRASICESLAHKFIRLFDRENTEVFAAAIMQKHDLKLASDQSAVELAVQLHASKILLEPKVQRVIHDVWNGHLLPIDYKEGRVYFKTNTAMARMRNGFFDPAKIHVPKYANAIETFITILFLVLYTIVINDGRSHVPTVLEWVMYLFVLGDVLDDIRDIYNTGMFHYYSFWACTNTLTHLVFIASFILRMIAMSHTGSEKDMLNNTSLDVLSVVSILLWFRVLSVVCNTWRYFGSYTIIVQSMLSDALMFFFLLIWVIFGFFQAFIALRTENTAQDNDFSEIAALLMRGYLMAPDFDKAEMFHGEIGEPLFYAYIFLVSVVLQSFLTSVFSDSFSRISEDAKAQYLSNFAYRVITAVDSRKALPPPFNLIEIVCLGLPYLVLKKKNYEKLRYYFLMVLFCIPLLIVTFHEKMLLQLDNARADDSLSDDDGNMNEEQDFTTANDEHVKGLKDLVGQENLEQVVTLAASTLKSSKESDRSSASGNEMLHSDIKRVVKILDTINDRLQRLESNAQTTS</sequence>
<comment type="caution">
    <text evidence="5">The sequence shown here is derived from an EMBL/GenBank/DDBJ whole genome shotgun (WGS) entry which is preliminary data.</text>
</comment>
<evidence type="ECO:0000259" key="4">
    <source>
        <dbReference type="Pfam" id="PF23317"/>
    </source>
</evidence>